<name>A0A0C9WXW6_9AGAR</name>
<dbReference type="AlphaFoldDB" id="A0A0C9WXW6"/>
<evidence type="ECO:0000313" key="3">
    <source>
        <dbReference type="Proteomes" id="UP000054477"/>
    </source>
</evidence>
<keyword evidence="3" id="KW-1185">Reference proteome</keyword>
<feature type="compositionally biased region" description="Low complexity" evidence="1">
    <location>
        <begin position="203"/>
        <end position="222"/>
    </location>
</feature>
<accession>A0A0C9WXW6</accession>
<feature type="compositionally biased region" description="Basic and acidic residues" evidence="1">
    <location>
        <begin position="394"/>
        <end position="410"/>
    </location>
</feature>
<organism evidence="2 3">
    <name type="scientific">Laccaria amethystina LaAM-08-1</name>
    <dbReference type="NCBI Taxonomy" id="1095629"/>
    <lineage>
        <taxon>Eukaryota</taxon>
        <taxon>Fungi</taxon>
        <taxon>Dikarya</taxon>
        <taxon>Basidiomycota</taxon>
        <taxon>Agaricomycotina</taxon>
        <taxon>Agaricomycetes</taxon>
        <taxon>Agaricomycetidae</taxon>
        <taxon>Agaricales</taxon>
        <taxon>Agaricineae</taxon>
        <taxon>Hydnangiaceae</taxon>
        <taxon>Laccaria</taxon>
    </lineage>
</organism>
<sequence length="431" mass="48183">MCLISFIDIVKPTSHVHSLEGYILIYSVLYHLFIIFLDIDLSNLAPPESQVPANGSSHSTGGSLRGRALGNSFNIGDPVDVPQDITPLSHGRINVTIVQQPPSDVVVENPTSLLNVKSPCYTTLGPLLKKVAKSYSPVCNQNYCVYVLDQKQWSIMGRYSVVVEDDDDAVWEEDESGKVTHILLENDRDQIVASAIPPSFHQRSVSLGSRSGSVPRSLSVPSESSCGQSLASSVSTSEVTGPSKLSKQNKVLLLEYLGIDTELLSLEPSGLRSAYQKFKAIINATPKVMALGKDAEWKSQFEDGAVWVPSIITFIDIFIAKSQFYQNWKPLFLRAQEYPEMRDWLDEYGDCTSTEDLWGIKTNQILGFPDLKKWLEEKDREGEIRRRDPKGKRKAPDSPKKKNRDSDRPVVQRKHKKLKQAKESDEEEASE</sequence>
<dbReference type="OrthoDB" id="3070904at2759"/>
<dbReference type="HOGENOM" id="CLU_021256_0_0_1"/>
<protein>
    <submittedName>
        <fullName evidence="2">Uncharacterized protein</fullName>
    </submittedName>
</protein>
<evidence type="ECO:0000313" key="2">
    <source>
        <dbReference type="EMBL" id="KIJ97620.1"/>
    </source>
</evidence>
<dbReference type="Proteomes" id="UP000054477">
    <property type="component" value="Unassembled WGS sequence"/>
</dbReference>
<reference evidence="3" key="2">
    <citation type="submission" date="2015-01" db="EMBL/GenBank/DDBJ databases">
        <title>Evolutionary Origins and Diversification of the Mycorrhizal Mutualists.</title>
        <authorList>
            <consortium name="DOE Joint Genome Institute"/>
            <consortium name="Mycorrhizal Genomics Consortium"/>
            <person name="Kohler A."/>
            <person name="Kuo A."/>
            <person name="Nagy L.G."/>
            <person name="Floudas D."/>
            <person name="Copeland A."/>
            <person name="Barry K.W."/>
            <person name="Cichocki N."/>
            <person name="Veneault-Fourrey C."/>
            <person name="LaButti K."/>
            <person name="Lindquist E.A."/>
            <person name="Lipzen A."/>
            <person name="Lundell T."/>
            <person name="Morin E."/>
            <person name="Murat C."/>
            <person name="Riley R."/>
            <person name="Ohm R."/>
            <person name="Sun H."/>
            <person name="Tunlid A."/>
            <person name="Henrissat B."/>
            <person name="Grigoriev I.V."/>
            <person name="Hibbett D.S."/>
            <person name="Martin F."/>
        </authorList>
    </citation>
    <scope>NUCLEOTIDE SEQUENCE [LARGE SCALE GENOMIC DNA]</scope>
    <source>
        <strain evidence="3">LaAM-08-1</strain>
    </source>
</reference>
<dbReference type="EMBL" id="KN838688">
    <property type="protein sequence ID" value="KIJ97620.1"/>
    <property type="molecule type" value="Genomic_DNA"/>
</dbReference>
<feature type="region of interest" description="Disordered" evidence="1">
    <location>
        <begin position="379"/>
        <end position="431"/>
    </location>
</feature>
<proteinExistence type="predicted"/>
<feature type="region of interest" description="Disordered" evidence="1">
    <location>
        <begin position="203"/>
        <end position="227"/>
    </location>
</feature>
<reference evidence="2 3" key="1">
    <citation type="submission" date="2014-04" db="EMBL/GenBank/DDBJ databases">
        <authorList>
            <consortium name="DOE Joint Genome Institute"/>
            <person name="Kuo A."/>
            <person name="Kohler A."/>
            <person name="Nagy L.G."/>
            <person name="Floudas D."/>
            <person name="Copeland A."/>
            <person name="Barry K.W."/>
            <person name="Cichocki N."/>
            <person name="Veneault-Fourrey C."/>
            <person name="LaButti K."/>
            <person name="Lindquist E.A."/>
            <person name="Lipzen A."/>
            <person name="Lundell T."/>
            <person name="Morin E."/>
            <person name="Murat C."/>
            <person name="Sun H."/>
            <person name="Tunlid A."/>
            <person name="Henrissat B."/>
            <person name="Grigoriev I.V."/>
            <person name="Hibbett D.S."/>
            <person name="Martin F."/>
            <person name="Nordberg H.P."/>
            <person name="Cantor M.N."/>
            <person name="Hua S.X."/>
        </authorList>
    </citation>
    <scope>NUCLEOTIDE SEQUENCE [LARGE SCALE GENOMIC DNA]</scope>
    <source>
        <strain evidence="2 3">LaAM-08-1</strain>
    </source>
</reference>
<gene>
    <name evidence="2" type="ORF">K443DRAFT_105347</name>
</gene>
<evidence type="ECO:0000256" key="1">
    <source>
        <dbReference type="SAM" id="MobiDB-lite"/>
    </source>
</evidence>